<dbReference type="OrthoDB" id="3643184at2759"/>
<gene>
    <name evidence="2" type="ORF">CLAFUR5_04916</name>
</gene>
<proteinExistence type="predicted"/>
<dbReference type="AlphaFoldDB" id="A0A9Q8P817"/>
<name>A0A9Q8P817_PASFU</name>
<accession>A0A9Q8P817</accession>
<reference evidence="2" key="2">
    <citation type="journal article" date="2022" name="Microb. Genom.">
        <title>A chromosome-scale genome assembly of the tomato pathogen Cladosporium fulvum reveals a compartmentalized genome architecture and the presence of a dispensable chromosome.</title>
        <authorList>
            <person name="Zaccaron A.Z."/>
            <person name="Chen L.H."/>
            <person name="Samaras A."/>
            <person name="Stergiopoulos I."/>
        </authorList>
    </citation>
    <scope>NUCLEOTIDE SEQUENCE</scope>
    <source>
        <strain evidence="2">Race5_Kim</strain>
    </source>
</reference>
<dbReference type="RefSeq" id="XP_047761045.1">
    <property type="nucleotide sequence ID" value="XM_047904064.1"/>
</dbReference>
<evidence type="ECO:0000256" key="1">
    <source>
        <dbReference type="SAM" id="MobiDB-lite"/>
    </source>
</evidence>
<organism evidence="2 3">
    <name type="scientific">Passalora fulva</name>
    <name type="common">Tomato leaf mold</name>
    <name type="synonym">Cladosporium fulvum</name>
    <dbReference type="NCBI Taxonomy" id="5499"/>
    <lineage>
        <taxon>Eukaryota</taxon>
        <taxon>Fungi</taxon>
        <taxon>Dikarya</taxon>
        <taxon>Ascomycota</taxon>
        <taxon>Pezizomycotina</taxon>
        <taxon>Dothideomycetes</taxon>
        <taxon>Dothideomycetidae</taxon>
        <taxon>Mycosphaerellales</taxon>
        <taxon>Mycosphaerellaceae</taxon>
        <taxon>Fulvia</taxon>
    </lineage>
</organism>
<feature type="region of interest" description="Disordered" evidence="1">
    <location>
        <begin position="258"/>
        <end position="278"/>
    </location>
</feature>
<protein>
    <submittedName>
        <fullName evidence="2">Uncharacterized protein</fullName>
    </submittedName>
</protein>
<sequence>MASDRPCYFWKLPQELHSMIFELAYAVEYDGKFTTLERWNQKEKELKHQHGPAYQIRKFSGHKVNDFMVSKQFFSNAAQAWIGAQHFTTRISCVGCFIDYDLIGYGLIRQYITSLSTLLAGADPRLVGCLRVKILDLRLQSNELGIKGLCPWLEQYTDRDFATLERVKGLLAIIPRTQRNISVRLEAPLPNTANTPEKATVYRSNVAGLESYIRRGVAATKKCVGELEQTAVSTMTDTPGTSLYPGSRVSFEKSNLQSVPTGSSLMDGGGSYSETEDDSAFPTTAEEVMQRLNTTPRKFWEKYRAGRILML</sequence>
<dbReference type="OMA" id="HKVNDFM"/>
<evidence type="ECO:0000313" key="2">
    <source>
        <dbReference type="EMBL" id="UJO16679.1"/>
    </source>
</evidence>
<dbReference type="KEGG" id="ffu:CLAFUR5_04916"/>
<dbReference type="GeneID" id="71984794"/>
<evidence type="ECO:0000313" key="3">
    <source>
        <dbReference type="Proteomes" id="UP000756132"/>
    </source>
</evidence>
<keyword evidence="3" id="KW-1185">Reference proteome</keyword>
<dbReference type="Proteomes" id="UP000756132">
    <property type="component" value="Chromosome 4"/>
</dbReference>
<reference evidence="2" key="1">
    <citation type="submission" date="2021-12" db="EMBL/GenBank/DDBJ databases">
        <authorList>
            <person name="Zaccaron A."/>
            <person name="Stergiopoulos I."/>
        </authorList>
    </citation>
    <scope>NUCLEOTIDE SEQUENCE</scope>
    <source>
        <strain evidence="2">Race5_Kim</strain>
    </source>
</reference>
<dbReference type="EMBL" id="CP090166">
    <property type="protein sequence ID" value="UJO16679.1"/>
    <property type="molecule type" value="Genomic_DNA"/>
</dbReference>